<feature type="transmembrane region" description="Helical" evidence="6">
    <location>
        <begin position="47"/>
        <end position="64"/>
    </location>
</feature>
<proteinExistence type="predicted"/>
<dbReference type="RefSeq" id="WP_308949763.1">
    <property type="nucleotide sequence ID" value="NZ_JARXHW010000016.1"/>
</dbReference>
<evidence type="ECO:0000256" key="2">
    <source>
        <dbReference type="ARBA" id="ARBA00022448"/>
    </source>
</evidence>
<evidence type="ECO:0000256" key="1">
    <source>
        <dbReference type="ARBA" id="ARBA00004141"/>
    </source>
</evidence>
<dbReference type="InterPro" id="IPR004752">
    <property type="entry name" value="AmpG_permease/AT-1"/>
</dbReference>
<feature type="transmembrane region" description="Helical" evidence="6">
    <location>
        <begin position="227"/>
        <end position="251"/>
    </location>
</feature>
<name>A0ABU1ATU9_9BACT</name>
<feature type="transmembrane region" description="Helical" evidence="6">
    <location>
        <begin position="365"/>
        <end position="389"/>
    </location>
</feature>
<organism evidence="7 8">
    <name type="scientific">Thalassobacterium maritimum</name>
    <dbReference type="NCBI Taxonomy" id="3041265"/>
    <lineage>
        <taxon>Bacteria</taxon>
        <taxon>Pseudomonadati</taxon>
        <taxon>Verrucomicrobiota</taxon>
        <taxon>Opitutia</taxon>
        <taxon>Puniceicoccales</taxon>
        <taxon>Coraliomargaritaceae</taxon>
        <taxon>Thalassobacterium</taxon>
    </lineage>
</organism>
<keyword evidence="5 6" id="KW-0472">Membrane</keyword>
<keyword evidence="8" id="KW-1185">Reference proteome</keyword>
<feature type="transmembrane region" description="Helical" evidence="6">
    <location>
        <begin position="271"/>
        <end position="291"/>
    </location>
</feature>
<keyword evidence="4 6" id="KW-1133">Transmembrane helix</keyword>
<feature type="transmembrane region" description="Helical" evidence="6">
    <location>
        <begin position="108"/>
        <end position="128"/>
    </location>
</feature>
<evidence type="ECO:0000256" key="4">
    <source>
        <dbReference type="ARBA" id="ARBA00022989"/>
    </source>
</evidence>
<dbReference type="Gene3D" id="1.20.1250.20">
    <property type="entry name" value="MFS general substrate transporter like domains"/>
    <property type="match status" value="2"/>
</dbReference>
<dbReference type="PANTHER" id="PTHR12778">
    <property type="entry name" value="SOLUTE CARRIER FAMILY 33 ACETYL-COA TRANSPORTER -RELATED"/>
    <property type="match status" value="1"/>
</dbReference>
<keyword evidence="2" id="KW-0813">Transport</keyword>
<protein>
    <submittedName>
        <fullName evidence="7">MFS transporter</fullName>
    </submittedName>
</protein>
<feature type="transmembrane region" description="Helical" evidence="6">
    <location>
        <begin position="173"/>
        <end position="193"/>
    </location>
</feature>
<comment type="subcellular location">
    <subcellularLocation>
        <location evidence="1">Membrane</location>
        <topology evidence="1">Multi-pass membrane protein</topology>
    </subcellularLocation>
</comment>
<evidence type="ECO:0000256" key="6">
    <source>
        <dbReference type="SAM" id="Phobius"/>
    </source>
</evidence>
<dbReference type="InterPro" id="IPR011701">
    <property type="entry name" value="MFS"/>
</dbReference>
<dbReference type="Pfam" id="PF07690">
    <property type="entry name" value="MFS_1"/>
    <property type="match status" value="1"/>
</dbReference>
<feature type="transmembrane region" description="Helical" evidence="6">
    <location>
        <begin position="76"/>
        <end position="102"/>
    </location>
</feature>
<keyword evidence="3 6" id="KW-0812">Transmembrane</keyword>
<dbReference type="Proteomes" id="UP001225316">
    <property type="component" value="Unassembled WGS sequence"/>
</dbReference>
<evidence type="ECO:0000313" key="7">
    <source>
        <dbReference type="EMBL" id="MDQ8207578.1"/>
    </source>
</evidence>
<dbReference type="InterPro" id="IPR036259">
    <property type="entry name" value="MFS_trans_sf"/>
</dbReference>
<dbReference type="PANTHER" id="PTHR12778:SF10">
    <property type="entry name" value="MAJOR FACILITATOR SUPERFAMILY DOMAIN-CONTAINING PROTEIN 3"/>
    <property type="match status" value="1"/>
</dbReference>
<feature type="transmembrane region" description="Helical" evidence="6">
    <location>
        <begin position="327"/>
        <end position="353"/>
    </location>
</feature>
<sequence length="426" mass="47584">MSQNTASTRNPWSWVPTGYFAEGLPYVMITWVAATMFKYLGHDNTDITLWVGNITLMWSLKPLWAAFLEMFKTKKWIVLVTEFSMVGLLAALALCLQLPGYFTISIGILWLMAFASATHDICMDGIYITTLDRRSQAKFVGIQGMFWNVGRFFSSTVILFVAAYWGQAESSSWTIAWMVAAAVMAALAGYHLFFLPQGEVTQRPENFKQVYSTFFDAWADFFRKPQIWGMLAFVFLFRSGEGLLLGVGHLFLQAPVAEGGVGLTLGEKATIDGGLSILMALAGGFLGGLFISRYGLKKTLFTMAICLNVPNLTYVYLAYVAAPDVQISLVTVTSMVVIEKFFYSFGFVANMLYMMQQISPGKYHMTHYAFCTALMNLVLWPTIAVSGYLSDRYGYLTFFVIVMFATVPSFFAAWFAPFPRSADEAS</sequence>
<evidence type="ECO:0000313" key="8">
    <source>
        <dbReference type="Proteomes" id="UP001225316"/>
    </source>
</evidence>
<evidence type="ECO:0000256" key="5">
    <source>
        <dbReference type="ARBA" id="ARBA00023136"/>
    </source>
</evidence>
<feature type="transmembrane region" description="Helical" evidence="6">
    <location>
        <begin position="20"/>
        <end position="41"/>
    </location>
</feature>
<accession>A0ABU1ATU9</accession>
<comment type="caution">
    <text evidence="7">The sequence shown here is derived from an EMBL/GenBank/DDBJ whole genome shotgun (WGS) entry which is preliminary data.</text>
</comment>
<feature type="transmembrane region" description="Helical" evidence="6">
    <location>
        <begin position="149"/>
        <end position="167"/>
    </location>
</feature>
<dbReference type="SUPFAM" id="SSF103473">
    <property type="entry name" value="MFS general substrate transporter"/>
    <property type="match status" value="1"/>
</dbReference>
<gene>
    <name evidence="7" type="ORF">QEH52_08660</name>
</gene>
<reference evidence="7 8" key="1">
    <citation type="submission" date="2023-04" db="EMBL/GenBank/DDBJ databases">
        <title>A novel bacteria isolated from coastal sediment.</title>
        <authorList>
            <person name="Liu X.-J."/>
            <person name="Du Z.-J."/>
        </authorList>
    </citation>
    <scope>NUCLEOTIDE SEQUENCE [LARGE SCALE GENOMIC DNA]</scope>
    <source>
        <strain evidence="7 8">SDUM461003</strain>
    </source>
</reference>
<feature type="transmembrane region" description="Helical" evidence="6">
    <location>
        <begin position="395"/>
        <end position="416"/>
    </location>
</feature>
<feature type="transmembrane region" description="Helical" evidence="6">
    <location>
        <begin position="300"/>
        <end position="321"/>
    </location>
</feature>
<dbReference type="EMBL" id="JARXHW010000016">
    <property type="protein sequence ID" value="MDQ8207578.1"/>
    <property type="molecule type" value="Genomic_DNA"/>
</dbReference>
<evidence type="ECO:0000256" key="3">
    <source>
        <dbReference type="ARBA" id="ARBA00022692"/>
    </source>
</evidence>